<evidence type="ECO:0000256" key="1">
    <source>
        <dbReference type="ARBA" id="ARBA00004651"/>
    </source>
</evidence>
<dbReference type="PROSITE" id="PS00211">
    <property type="entry name" value="ABC_TRANSPORTER_1"/>
    <property type="match status" value="1"/>
</dbReference>
<keyword evidence="7 9" id="KW-1133">Transmembrane helix</keyword>
<name>A0A8G2CNS3_ACIRU</name>
<dbReference type="InterPro" id="IPR011527">
    <property type="entry name" value="ABC1_TM_dom"/>
</dbReference>
<dbReference type="Pfam" id="PF00664">
    <property type="entry name" value="ABC_membrane"/>
    <property type="match status" value="1"/>
</dbReference>
<dbReference type="GO" id="GO:0016887">
    <property type="term" value="F:ATP hydrolysis activity"/>
    <property type="evidence" value="ECO:0007669"/>
    <property type="project" value="InterPro"/>
</dbReference>
<dbReference type="SUPFAM" id="SSF52540">
    <property type="entry name" value="P-loop containing nucleoside triphosphate hydrolases"/>
    <property type="match status" value="1"/>
</dbReference>
<dbReference type="RefSeq" id="WP_029313745.1">
    <property type="nucleotide sequence ID" value="NZ_FTNE01000039.1"/>
</dbReference>
<sequence>MTAPARPSRRWLVAYLRPEWRALGAGSAVMAARACVLLALPWPLKFIIDNVIFQRKLAPLLHGVLPDPVAHRVELLNLLGLTMLGLGALDALLVFVGNRLFLDVGQRVVFRVRSDLFAHLQRLSLDFHRRQRGGELMARLSGDVRQLQDFIAAVGIDLLPHGLTIIGMATVMLLIDWRYALLALSVAPILFLMARFYADRLRQRLRQVRRQESTLSGLTQEILGGVQVVQAFARETHEDARFGEQAGKSLTASLQANTVQAQFGPAMNFIIAVATGAIAWYGAISVIQGTLTPGELLIFLAYLRGIATPARQFAKTGRIFGRASVALERIGEYRAEQPSIVDDQNAVAPEACAGRVEFRAVGFGYGAAQDVLHDISFTLEPGRTVALVGATGSGKSTIASLIPRFYDAGSGSILLDGSDIRTLPLNWLRRQIGLVLQEPLLFQARIWENIAYGMAGAGRSEAIAAARDVGVDDIIERLPGGFDAMVNERGLNLSGGQRQCVAIARAMLCGAPVVILDEPSSSLDAATEQRLMRALERLASQRAALVIAHRLATVMNADLILVLDQGRIVERGSHADLLAAAGTYATLWHALREIPEPPKLRLVSP</sequence>
<dbReference type="GO" id="GO:0005524">
    <property type="term" value="F:ATP binding"/>
    <property type="evidence" value="ECO:0007669"/>
    <property type="project" value="UniProtKB-KW"/>
</dbReference>
<proteinExistence type="predicted"/>
<evidence type="ECO:0000256" key="2">
    <source>
        <dbReference type="ARBA" id="ARBA00022448"/>
    </source>
</evidence>
<dbReference type="GO" id="GO:0005886">
    <property type="term" value="C:plasma membrane"/>
    <property type="evidence" value="ECO:0007669"/>
    <property type="project" value="UniProtKB-SubCell"/>
</dbReference>
<organism evidence="12 13">
    <name type="scientific">Acidiphilium rubrum</name>
    <dbReference type="NCBI Taxonomy" id="526"/>
    <lineage>
        <taxon>Bacteria</taxon>
        <taxon>Pseudomonadati</taxon>
        <taxon>Pseudomonadota</taxon>
        <taxon>Alphaproteobacteria</taxon>
        <taxon>Acetobacterales</taxon>
        <taxon>Acidocellaceae</taxon>
        <taxon>Acidiphilium</taxon>
    </lineage>
</organism>
<feature type="domain" description="ABC transporter" evidence="10">
    <location>
        <begin position="356"/>
        <end position="590"/>
    </location>
</feature>
<dbReference type="Proteomes" id="UP000186308">
    <property type="component" value="Unassembled WGS sequence"/>
</dbReference>
<evidence type="ECO:0000313" key="12">
    <source>
        <dbReference type="EMBL" id="SIR49047.1"/>
    </source>
</evidence>
<evidence type="ECO:0000256" key="7">
    <source>
        <dbReference type="ARBA" id="ARBA00022989"/>
    </source>
</evidence>
<protein>
    <submittedName>
        <fullName evidence="12">ATP-binding cassette, subfamily B/ATP-binding cassette, subfamily B, MsbA</fullName>
    </submittedName>
</protein>
<evidence type="ECO:0000313" key="13">
    <source>
        <dbReference type="Proteomes" id="UP000186308"/>
    </source>
</evidence>
<dbReference type="AlphaFoldDB" id="A0A8G2CNS3"/>
<dbReference type="Gene3D" id="1.20.1560.10">
    <property type="entry name" value="ABC transporter type 1, transmembrane domain"/>
    <property type="match status" value="1"/>
</dbReference>
<feature type="transmembrane region" description="Helical" evidence="9">
    <location>
        <begin position="20"/>
        <end position="40"/>
    </location>
</feature>
<feature type="transmembrane region" description="Helical" evidence="9">
    <location>
        <begin position="75"/>
        <end position="97"/>
    </location>
</feature>
<dbReference type="PANTHER" id="PTHR43394:SF1">
    <property type="entry name" value="ATP-BINDING CASSETTE SUB-FAMILY B MEMBER 10, MITOCHONDRIAL"/>
    <property type="match status" value="1"/>
</dbReference>
<keyword evidence="4 9" id="KW-0812">Transmembrane</keyword>
<evidence type="ECO:0000256" key="8">
    <source>
        <dbReference type="ARBA" id="ARBA00023136"/>
    </source>
</evidence>
<keyword evidence="2" id="KW-0813">Transport</keyword>
<dbReference type="InterPro" id="IPR017871">
    <property type="entry name" value="ABC_transporter-like_CS"/>
</dbReference>
<evidence type="ECO:0000259" key="10">
    <source>
        <dbReference type="PROSITE" id="PS50893"/>
    </source>
</evidence>
<dbReference type="EMBL" id="FTNE01000039">
    <property type="protein sequence ID" value="SIR49047.1"/>
    <property type="molecule type" value="Genomic_DNA"/>
</dbReference>
<comment type="caution">
    <text evidence="12">The sequence shown here is derived from an EMBL/GenBank/DDBJ whole genome shotgun (WGS) entry which is preliminary data.</text>
</comment>
<dbReference type="InterPro" id="IPR027417">
    <property type="entry name" value="P-loop_NTPase"/>
</dbReference>
<evidence type="ECO:0000256" key="3">
    <source>
        <dbReference type="ARBA" id="ARBA00022475"/>
    </source>
</evidence>
<dbReference type="CDD" id="cd18564">
    <property type="entry name" value="ABC_6TM_exporter_like"/>
    <property type="match status" value="1"/>
</dbReference>
<dbReference type="SMART" id="SM00382">
    <property type="entry name" value="AAA"/>
    <property type="match status" value="1"/>
</dbReference>
<dbReference type="Gene3D" id="3.40.50.300">
    <property type="entry name" value="P-loop containing nucleotide triphosphate hydrolases"/>
    <property type="match status" value="1"/>
</dbReference>
<reference evidence="12 13" key="1">
    <citation type="submission" date="2017-01" db="EMBL/GenBank/DDBJ databases">
        <authorList>
            <person name="Varghese N."/>
            <person name="Submissions S."/>
        </authorList>
    </citation>
    <scope>NUCLEOTIDE SEQUENCE [LARGE SCALE GENOMIC DNA]</scope>
    <source>
        <strain evidence="12 13">ATCC 35905</strain>
    </source>
</reference>
<dbReference type="InterPro" id="IPR003439">
    <property type="entry name" value="ABC_transporter-like_ATP-bd"/>
</dbReference>
<keyword evidence="8 9" id="KW-0472">Membrane</keyword>
<evidence type="ECO:0000256" key="6">
    <source>
        <dbReference type="ARBA" id="ARBA00022840"/>
    </source>
</evidence>
<evidence type="ECO:0000256" key="9">
    <source>
        <dbReference type="SAM" id="Phobius"/>
    </source>
</evidence>
<feature type="transmembrane region" description="Helical" evidence="9">
    <location>
        <begin position="179"/>
        <end position="198"/>
    </location>
</feature>
<dbReference type="Pfam" id="PF00005">
    <property type="entry name" value="ABC_tran"/>
    <property type="match status" value="1"/>
</dbReference>
<feature type="transmembrane region" description="Helical" evidence="9">
    <location>
        <begin position="150"/>
        <end position="173"/>
    </location>
</feature>
<evidence type="ECO:0000256" key="5">
    <source>
        <dbReference type="ARBA" id="ARBA00022741"/>
    </source>
</evidence>
<dbReference type="PROSITE" id="PS50929">
    <property type="entry name" value="ABC_TM1F"/>
    <property type="match status" value="1"/>
</dbReference>
<dbReference type="PROSITE" id="PS50893">
    <property type="entry name" value="ABC_TRANSPORTER_2"/>
    <property type="match status" value="1"/>
</dbReference>
<dbReference type="InterPro" id="IPR039421">
    <property type="entry name" value="Type_1_exporter"/>
</dbReference>
<dbReference type="GO" id="GO:0015421">
    <property type="term" value="F:ABC-type oligopeptide transporter activity"/>
    <property type="evidence" value="ECO:0007669"/>
    <property type="project" value="TreeGrafter"/>
</dbReference>
<keyword evidence="6 12" id="KW-0067">ATP-binding</keyword>
<dbReference type="SUPFAM" id="SSF90123">
    <property type="entry name" value="ABC transporter transmembrane region"/>
    <property type="match status" value="1"/>
</dbReference>
<keyword evidence="5" id="KW-0547">Nucleotide-binding</keyword>
<evidence type="ECO:0000256" key="4">
    <source>
        <dbReference type="ARBA" id="ARBA00022692"/>
    </source>
</evidence>
<dbReference type="FunFam" id="3.40.50.300:FF:000221">
    <property type="entry name" value="Multidrug ABC transporter ATP-binding protein"/>
    <property type="match status" value="1"/>
</dbReference>
<dbReference type="PANTHER" id="PTHR43394">
    <property type="entry name" value="ATP-DEPENDENT PERMEASE MDL1, MITOCHONDRIAL"/>
    <property type="match status" value="1"/>
</dbReference>
<accession>A0A8G2CNS3</accession>
<dbReference type="InterPro" id="IPR036640">
    <property type="entry name" value="ABC1_TM_sf"/>
</dbReference>
<evidence type="ECO:0000259" key="11">
    <source>
        <dbReference type="PROSITE" id="PS50929"/>
    </source>
</evidence>
<feature type="domain" description="ABC transmembrane type-1" evidence="11">
    <location>
        <begin position="25"/>
        <end position="322"/>
    </location>
</feature>
<comment type="subcellular location">
    <subcellularLocation>
        <location evidence="1">Cell membrane</location>
        <topology evidence="1">Multi-pass membrane protein</topology>
    </subcellularLocation>
</comment>
<dbReference type="InterPro" id="IPR003593">
    <property type="entry name" value="AAA+_ATPase"/>
</dbReference>
<gene>
    <name evidence="12" type="ORF">SAMN05421828_1398</name>
</gene>
<dbReference type="OrthoDB" id="5288404at2"/>
<keyword evidence="13" id="KW-1185">Reference proteome</keyword>
<keyword evidence="3" id="KW-1003">Cell membrane</keyword>